<name>A0A834HAW2_RHOSS</name>
<proteinExistence type="predicted"/>
<dbReference type="InterPro" id="IPR043502">
    <property type="entry name" value="DNA/RNA_pol_sf"/>
</dbReference>
<dbReference type="SUPFAM" id="SSF56672">
    <property type="entry name" value="DNA/RNA polymerases"/>
    <property type="match status" value="1"/>
</dbReference>
<protein>
    <recommendedName>
        <fullName evidence="1">Reverse transcriptase domain-containing protein</fullName>
    </recommendedName>
</protein>
<dbReference type="PANTHER" id="PTHR46890">
    <property type="entry name" value="NON-LTR RETROLELEMENT REVERSE TRANSCRIPTASE-LIKE PROTEIN-RELATED"/>
    <property type="match status" value="1"/>
</dbReference>
<sequence length="325" mass="36264">MNRFLTRPISFNEVKTAVFGMDASSAPGPDGMGASFFQNFWPVVGPSIVEAVRSYCHSGHLLRSINHTHIVLIPKVQCPMNMGHLRPISLCNSVYKILSKVLVNRLQRFLPEIISESQSAFVGGRLISDNIIVVQEAVHHMKSCRSGSNRSVALKLDISKAYDRVEWGFLEAIMRKMGFAEGLSEMFRNAEVQRLIHGVKICCNGPPISHLLFADDTVVFCKAKRSELQVVDSILKDYRNASGQLINFQKSSMFFSRYAGPDLSSNLSAFMAIPVGGDLGHYLGLPAEIGKTKTEMFSYIKERVLQRLARWKERILNLAGKSVLL</sequence>
<dbReference type="PANTHER" id="PTHR46890:SF48">
    <property type="entry name" value="RNA-DIRECTED DNA POLYMERASE"/>
    <property type="match status" value="1"/>
</dbReference>
<dbReference type="InterPro" id="IPR052343">
    <property type="entry name" value="Retrotransposon-Effector_Assoc"/>
</dbReference>
<evidence type="ECO:0000313" key="2">
    <source>
        <dbReference type="EMBL" id="KAF7151111.1"/>
    </source>
</evidence>
<dbReference type="EMBL" id="WJXA01000002">
    <property type="protein sequence ID" value="KAF7151111.1"/>
    <property type="molecule type" value="Genomic_DNA"/>
</dbReference>
<dbReference type="AlphaFoldDB" id="A0A834HAW2"/>
<dbReference type="InterPro" id="IPR000477">
    <property type="entry name" value="RT_dom"/>
</dbReference>
<dbReference type="CDD" id="cd01650">
    <property type="entry name" value="RT_nLTR_like"/>
    <property type="match status" value="1"/>
</dbReference>
<comment type="caution">
    <text evidence="2">The sequence shown here is derived from an EMBL/GenBank/DDBJ whole genome shotgun (WGS) entry which is preliminary data.</text>
</comment>
<dbReference type="OrthoDB" id="1937198at2759"/>
<feature type="domain" description="Reverse transcriptase" evidence="1">
    <location>
        <begin position="73"/>
        <end position="180"/>
    </location>
</feature>
<evidence type="ECO:0000313" key="3">
    <source>
        <dbReference type="Proteomes" id="UP000626092"/>
    </source>
</evidence>
<accession>A0A834HAW2</accession>
<evidence type="ECO:0000259" key="1">
    <source>
        <dbReference type="Pfam" id="PF00078"/>
    </source>
</evidence>
<dbReference type="Pfam" id="PF00078">
    <property type="entry name" value="RVT_1"/>
    <property type="match status" value="1"/>
</dbReference>
<dbReference type="Proteomes" id="UP000626092">
    <property type="component" value="Unassembled WGS sequence"/>
</dbReference>
<reference evidence="2" key="1">
    <citation type="submission" date="2019-11" db="EMBL/GenBank/DDBJ databases">
        <authorList>
            <person name="Liu Y."/>
            <person name="Hou J."/>
            <person name="Li T.-Q."/>
            <person name="Guan C.-H."/>
            <person name="Wu X."/>
            <person name="Wu H.-Z."/>
            <person name="Ling F."/>
            <person name="Zhang R."/>
            <person name="Shi X.-G."/>
            <person name="Ren J.-P."/>
            <person name="Chen E.-F."/>
            <person name="Sun J.-M."/>
        </authorList>
    </citation>
    <scope>NUCLEOTIDE SEQUENCE</scope>
    <source>
        <strain evidence="2">Adult_tree_wgs_1</strain>
        <tissue evidence="2">Leaves</tissue>
    </source>
</reference>
<keyword evidence="3" id="KW-1185">Reference proteome</keyword>
<organism evidence="2 3">
    <name type="scientific">Rhododendron simsii</name>
    <name type="common">Sims's rhododendron</name>
    <dbReference type="NCBI Taxonomy" id="118357"/>
    <lineage>
        <taxon>Eukaryota</taxon>
        <taxon>Viridiplantae</taxon>
        <taxon>Streptophyta</taxon>
        <taxon>Embryophyta</taxon>
        <taxon>Tracheophyta</taxon>
        <taxon>Spermatophyta</taxon>
        <taxon>Magnoliopsida</taxon>
        <taxon>eudicotyledons</taxon>
        <taxon>Gunneridae</taxon>
        <taxon>Pentapetalae</taxon>
        <taxon>asterids</taxon>
        <taxon>Ericales</taxon>
        <taxon>Ericaceae</taxon>
        <taxon>Ericoideae</taxon>
        <taxon>Rhodoreae</taxon>
        <taxon>Rhododendron</taxon>
    </lineage>
</organism>
<gene>
    <name evidence="2" type="ORF">RHSIM_Rhsim02G0142900</name>
</gene>